<comment type="caution">
    <text evidence="3">The sequence shown here is derived from an EMBL/GenBank/DDBJ whole genome shotgun (WGS) entry which is preliminary data.</text>
</comment>
<feature type="region of interest" description="Disordered" evidence="1">
    <location>
        <begin position="1"/>
        <end position="21"/>
    </location>
</feature>
<dbReference type="EMBL" id="QGNW01000294">
    <property type="protein sequence ID" value="RVW78538.1"/>
    <property type="molecule type" value="Genomic_DNA"/>
</dbReference>
<evidence type="ECO:0000313" key="4">
    <source>
        <dbReference type="Proteomes" id="UP000288805"/>
    </source>
</evidence>
<dbReference type="InterPro" id="IPR012337">
    <property type="entry name" value="RNaseH-like_sf"/>
</dbReference>
<dbReference type="InterPro" id="IPR036397">
    <property type="entry name" value="RNaseH_sf"/>
</dbReference>
<dbReference type="Pfam" id="PF14223">
    <property type="entry name" value="Retrotran_gag_2"/>
    <property type="match status" value="1"/>
</dbReference>
<evidence type="ECO:0000313" key="3">
    <source>
        <dbReference type="EMBL" id="RVW78538.1"/>
    </source>
</evidence>
<dbReference type="Pfam" id="PF00665">
    <property type="entry name" value="rve"/>
    <property type="match status" value="1"/>
</dbReference>
<sequence>MMDLDMALCEDEPSKPTNESTEAMRAHYAKWERLNCLSLISIVEHLLGGIPENNNAKEFLVVVENRYQTSDNAETGHFMDELMNMRYDDMKGVREYILKMVHLQTKLKALDIPIPDKFIVHQALNTLPSSLSQIKTAYNTLNQFWIVNDLITQCVVGEEKLKREKNESAHLIALGKSNNQKRVEKARKPTSTVIRKTRISRKVRVRSRRMEMPRTQTLSAITATKRVTRGLIALNSWWLESGATVHVATSLQGIRNLRKPSEKESKLKVGSDIGIDVEHIGIIVLELDYGKLTKIKKKGATRSQNLLEIVHIDIRGPYSTTLCGNKYFITFIDDFSQYGYVYLIKEKTDALEMFKVFRTKVEKQLGKVIKIVRSDRGGEYYGKHGDTRQQKRLFARYLQDNGIVAQYTMPGSPEQNGVAEMRNRTLMEMKRSMMSKSNLLEYLWSEAIKATTYILNHVHSKSVPKTPFELWTNRKPSLNHFKVWGCPAEVKIYDPSLKKTYSRTTRCYFIGYPSHSKGYKFYCSTRGTRVVESQVAKFLELDVADSIPSQSNERVEPMDVISLSLPVSDVNLDVGAFDSGIQQGVATINFATVKITLIVDEIPPVEMRRLQRTRKTALSNDYYVCLGEGEYAIGEEVDPTTYREALNNDKANEWLIAMRDEM</sequence>
<dbReference type="PANTHER" id="PTHR42648:SF28">
    <property type="entry name" value="TRANSPOSON-ENCODED PROTEIN WITH RIBONUCLEASE H-LIKE AND RETROVIRUS ZINC FINGER-LIKE DOMAINS"/>
    <property type="match status" value="1"/>
</dbReference>
<dbReference type="SUPFAM" id="SSF53098">
    <property type="entry name" value="Ribonuclease H-like"/>
    <property type="match status" value="1"/>
</dbReference>
<protein>
    <submittedName>
        <fullName evidence="3">Retrovirus-related Pol polyprotein from transposon TNT 1-94</fullName>
    </submittedName>
</protein>
<name>A0A438H241_VITVI</name>
<dbReference type="GO" id="GO:0015074">
    <property type="term" value="P:DNA integration"/>
    <property type="evidence" value="ECO:0007669"/>
    <property type="project" value="InterPro"/>
</dbReference>
<dbReference type="Pfam" id="PF25597">
    <property type="entry name" value="SH3_retrovirus"/>
    <property type="match status" value="1"/>
</dbReference>
<dbReference type="InterPro" id="IPR001584">
    <property type="entry name" value="Integrase_cat-core"/>
</dbReference>
<dbReference type="Proteomes" id="UP000288805">
    <property type="component" value="Unassembled WGS sequence"/>
</dbReference>
<dbReference type="InterPro" id="IPR039537">
    <property type="entry name" value="Retrotran_Ty1/copia-like"/>
</dbReference>
<evidence type="ECO:0000259" key="2">
    <source>
        <dbReference type="PROSITE" id="PS50994"/>
    </source>
</evidence>
<organism evidence="3 4">
    <name type="scientific">Vitis vinifera</name>
    <name type="common">Grape</name>
    <dbReference type="NCBI Taxonomy" id="29760"/>
    <lineage>
        <taxon>Eukaryota</taxon>
        <taxon>Viridiplantae</taxon>
        <taxon>Streptophyta</taxon>
        <taxon>Embryophyta</taxon>
        <taxon>Tracheophyta</taxon>
        <taxon>Spermatophyta</taxon>
        <taxon>Magnoliopsida</taxon>
        <taxon>eudicotyledons</taxon>
        <taxon>Gunneridae</taxon>
        <taxon>Pentapetalae</taxon>
        <taxon>rosids</taxon>
        <taxon>Vitales</taxon>
        <taxon>Vitaceae</taxon>
        <taxon>Viteae</taxon>
        <taxon>Vitis</taxon>
    </lineage>
</organism>
<dbReference type="PROSITE" id="PS50994">
    <property type="entry name" value="INTEGRASE"/>
    <property type="match status" value="1"/>
</dbReference>
<accession>A0A438H241</accession>
<dbReference type="Gene3D" id="3.30.420.10">
    <property type="entry name" value="Ribonuclease H-like superfamily/Ribonuclease H"/>
    <property type="match status" value="1"/>
</dbReference>
<dbReference type="AlphaFoldDB" id="A0A438H241"/>
<proteinExistence type="predicted"/>
<evidence type="ECO:0000256" key="1">
    <source>
        <dbReference type="SAM" id="MobiDB-lite"/>
    </source>
</evidence>
<feature type="domain" description="Integrase catalytic" evidence="2">
    <location>
        <begin position="302"/>
        <end position="475"/>
    </location>
</feature>
<dbReference type="InterPro" id="IPR057670">
    <property type="entry name" value="SH3_retrovirus"/>
</dbReference>
<gene>
    <name evidence="3" type="primary">POLX_1604</name>
    <name evidence="3" type="ORF">CK203_049807</name>
</gene>
<dbReference type="GO" id="GO:0003676">
    <property type="term" value="F:nucleic acid binding"/>
    <property type="evidence" value="ECO:0007669"/>
    <property type="project" value="InterPro"/>
</dbReference>
<dbReference type="PANTHER" id="PTHR42648">
    <property type="entry name" value="TRANSPOSASE, PUTATIVE-RELATED"/>
    <property type="match status" value="1"/>
</dbReference>
<reference evidence="3 4" key="1">
    <citation type="journal article" date="2018" name="PLoS Genet.">
        <title>Population sequencing reveals clonal diversity and ancestral inbreeding in the grapevine cultivar Chardonnay.</title>
        <authorList>
            <person name="Roach M.J."/>
            <person name="Johnson D.L."/>
            <person name="Bohlmann J."/>
            <person name="van Vuuren H.J."/>
            <person name="Jones S.J."/>
            <person name="Pretorius I.S."/>
            <person name="Schmidt S.A."/>
            <person name="Borneman A.R."/>
        </authorList>
    </citation>
    <scope>NUCLEOTIDE SEQUENCE [LARGE SCALE GENOMIC DNA]</scope>
    <source>
        <strain evidence="4">cv. Chardonnay</strain>
        <tissue evidence="3">Leaf</tissue>
    </source>
</reference>